<evidence type="ECO:0000313" key="2">
    <source>
        <dbReference type="Proteomes" id="UP000276133"/>
    </source>
</evidence>
<comment type="caution">
    <text evidence="1">The sequence shown here is derived from an EMBL/GenBank/DDBJ whole genome shotgun (WGS) entry which is preliminary data.</text>
</comment>
<organism evidence="1 2">
    <name type="scientific">Brachionus plicatilis</name>
    <name type="common">Marine rotifer</name>
    <name type="synonym">Brachionus muelleri</name>
    <dbReference type="NCBI Taxonomy" id="10195"/>
    <lineage>
        <taxon>Eukaryota</taxon>
        <taxon>Metazoa</taxon>
        <taxon>Spiralia</taxon>
        <taxon>Gnathifera</taxon>
        <taxon>Rotifera</taxon>
        <taxon>Eurotatoria</taxon>
        <taxon>Monogononta</taxon>
        <taxon>Pseudotrocha</taxon>
        <taxon>Ploima</taxon>
        <taxon>Brachionidae</taxon>
        <taxon>Brachionus</taxon>
    </lineage>
</organism>
<dbReference type="Proteomes" id="UP000276133">
    <property type="component" value="Unassembled WGS sequence"/>
</dbReference>
<reference evidence="1 2" key="1">
    <citation type="journal article" date="2018" name="Sci. Rep.">
        <title>Genomic signatures of local adaptation to the degree of environmental predictability in rotifers.</title>
        <authorList>
            <person name="Franch-Gras L."/>
            <person name="Hahn C."/>
            <person name="Garcia-Roger E.M."/>
            <person name="Carmona M.J."/>
            <person name="Serra M."/>
            <person name="Gomez A."/>
        </authorList>
    </citation>
    <scope>NUCLEOTIDE SEQUENCE [LARGE SCALE GENOMIC DNA]</scope>
    <source>
        <strain evidence="1">HYR1</strain>
    </source>
</reference>
<gene>
    <name evidence="1" type="ORF">BpHYR1_013928</name>
</gene>
<dbReference type="AlphaFoldDB" id="A0A3M7R4E3"/>
<sequence length="164" mass="19149">MLDKERMMKKLYEKEFLRILNRVLDLIALINDGMQIRDLTVSFLSSQVSMIARQQTLTCYIYSCQEVKQTQHDSSSTNIDLLYLHMSGKIIDTAQKSFPLHIQNKKEELEGLSKNQHLPNHKKYTLYLLALIMIDKKMKFTRCYIKTKSGSSSWKNPLTNTITI</sequence>
<protein>
    <submittedName>
        <fullName evidence="1">Uncharacterized protein</fullName>
    </submittedName>
</protein>
<name>A0A3M7R4E3_BRAPC</name>
<proteinExistence type="predicted"/>
<keyword evidence="2" id="KW-1185">Reference proteome</keyword>
<evidence type="ECO:0000313" key="1">
    <source>
        <dbReference type="EMBL" id="RNA18416.1"/>
    </source>
</evidence>
<dbReference type="EMBL" id="REGN01004248">
    <property type="protein sequence ID" value="RNA18416.1"/>
    <property type="molecule type" value="Genomic_DNA"/>
</dbReference>
<accession>A0A3M7R4E3</accession>